<dbReference type="InterPro" id="IPR008906">
    <property type="entry name" value="HATC_C_dom"/>
</dbReference>
<accession>A0ABR2H1A0</accession>
<protein>
    <recommendedName>
        <fullName evidence="2">HAT C-terminal dimerisation domain-containing protein</fullName>
    </recommendedName>
</protein>
<evidence type="ECO:0000256" key="1">
    <source>
        <dbReference type="SAM" id="MobiDB-lite"/>
    </source>
</evidence>
<evidence type="ECO:0000313" key="3">
    <source>
        <dbReference type="EMBL" id="KAK8839980.1"/>
    </source>
</evidence>
<dbReference type="Pfam" id="PF13306">
    <property type="entry name" value="LRR_5"/>
    <property type="match status" value="2"/>
</dbReference>
<proteinExistence type="predicted"/>
<feature type="region of interest" description="Disordered" evidence="1">
    <location>
        <begin position="978"/>
        <end position="1023"/>
    </location>
</feature>
<feature type="compositionally biased region" description="Acidic residues" evidence="1">
    <location>
        <begin position="912"/>
        <end position="921"/>
    </location>
</feature>
<dbReference type="Proteomes" id="UP001470230">
    <property type="component" value="Unassembled WGS sequence"/>
</dbReference>
<dbReference type="EMBL" id="JAPFFF010000049">
    <property type="protein sequence ID" value="KAK8839980.1"/>
    <property type="molecule type" value="Genomic_DNA"/>
</dbReference>
<comment type="caution">
    <text evidence="3">The sequence shown here is derived from an EMBL/GenBank/DDBJ whole genome shotgun (WGS) entry which is preliminary data.</text>
</comment>
<dbReference type="InterPro" id="IPR012337">
    <property type="entry name" value="RNaseH-like_sf"/>
</dbReference>
<dbReference type="Pfam" id="PF05699">
    <property type="entry name" value="Dimer_Tnp_hAT"/>
    <property type="match status" value="1"/>
</dbReference>
<feature type="compositionally biased region" description="Low complexity" evidence="1">
    <location>
        <begin position="984"/>
        <end position="996"/>
    </location>
</feature>
<dbReference type="Gene3D" id="3.80.10.10">
    <property type="entry name" value="Ribonuclease Inhibitor"/>
    <property type="match status" value="1"/>
</dbReference>
<reference evidence="3 5" key="1">
    <citation type="submission" date="2024-04" db="EMBL/GenBank/DDBJ databases">
        <title>Tritrichomonas musculus Genome.</title>
        <authorList>
            <person name="Alves-Ferreira E."/>
            <person name="Grigg M."/>
            <person name="Lorenzi H."/>
            <person name="Galac M."/>
        </authorList>
    </citation>
    <scope>NUCLEOTIDE SEQUENCE [LARGE SCALE GENOMIC DNA]</scope>
    <source>
        <strain evidence="3 5">EAF2021</strain>
    </source>
</reference>
<dbReference type="SUPFAM" id="SSF53098">
    <property type="entry name" value="Ribonuclease H-like"/>
    <property type="match status" value="1"/>
</dbReference>
<sequence length="1182" mass="138177">MENTIMIEETESLPTMYTALDYFLINKLTKVIPKSGTNNRKTFQCNIDKSLNCTFSMQSKGVLEFRRLFKHLVKEHLPLLVNSIIKFLFENQSITKNWSSINIINEYIEKNVLKVYESEKKNIEQNNNINITIQNNANHCLDISNIDLSKLNQTVLEQGIYQHLPLKTIYSKDHFLFIIGFLKLGFEIGRNTNISVENFTEICKGVKVSKKLLGKVGNDYFFSNIAPFKGAYASFQIDASLINDKEVLVFVLTAKSRLHDTFLFDIELNFNGNLEMYREIVKQKIEKARENQINIVGLTTDNLPTQIMALNQDSKDSLQNYFSNMNNIIHFRCCLHLLNLAYKDWIKTKGKFTKYEISIRNILKVLNKNIFSQKISRKIPKLCITRWNSAFRALECVFYLRKDILNLIKNANKKEIKLLFEIRNDIKYIFSIGFLKVYPLLFHFASLVDYMQNENISCVESIIVIEYFLNKIKKNIQKFKLSDDGNDLYKFIKKRLILNENIQLYNLASLFHPDGIVRYRRIMGNSNSDFNISEDYNDYFHCIKDKLSIEIAEQNRYISIDEYKKNEYKNALTELSRAFSTKQFQKKKNSNSKNNSNNKKNSNKKQSDIYNYFRIDSKSDEDFDENDELPNTINLISSNRDENQTEEEDLQDEIVKDENIIYNLNKQYKTACVIDNEKVYGEVFIPQFIVHNDKEFAVIAINSRSFEKSNIKSIQFPSDSKVVTIEKDAFINSLIEFISIPSSLIFLEEGWCRGTSRLTNVLISPNNPKYAYLNNTIITGKSNDEDYDTVHFVRRDAMNIIIPSFIKRIATYAFSESLIKSIAIPKNVAAVGEGSFYNCRYLQKIEIPLDTKLKEFEKFTFIKTVIQTIDIPSTISKLNEFWCEETTKINVVKIDSIEETNSDKTIIEEEDILELNYSDDENEKKEEKNEEEELINDEISDDENSDDDEQNNDSFDNDKITLKKIKINYANEEINKLSKEKNNQENQNEQASENKNGQANQNEKTSEDKNSQKNQNDNNSDEKENCYYENRKLALEWSNIEDLIMRYACYLSLSEEEAIQVTHELHDLITLPFHVIKLKKPGAISKNSKYSNFWSTLRGFKYYDKSFSILAEIATRLYAISASEVDAERAFSKLKWRFTDRRNCVKQKTMMQELHIESEQMKKIKSESDFAVTMWQHPNHKE</sequence>
<dbReference type="InterPro" id="IPR026906">
    <property type="entry name" value="LRR_5"/>
</dbReference>
<organism evidence="3 5">
    <name type="scientific">Tritrichomonas musculus</name>
    <dbReference type="NCBI Taxonomy" id="1915356"/>
    <lineage>
        <taxon>Eukaryota</taxon>
        <taxon>Metamonada</taxon>
        <taxon>Parabasalia</taxon>
        <taxon>Tritrichomonadida</taxon>
        <taxon>Tritrichomonadidae</taxon>
        <taxon>Tritrichomonas</taxon>
    </lineage>
</organism>
<feature type="compositionally biased region" description="Acidic residues" evidence="1">
    <location>
        <begin position="929"/>
        <end position="951"/>
    </location>
</feature>
<gene>
    <name evidence="3" type="ORF">M9Y10_031265</name>
    <name evidence="4" type="ORF">M9Y10_031281</name>
</gene>
<feature type="compositionally biased region" description="Low complexity" evidence="1">
    <location>
        <begin position="591"/>
        <end position="600"/>
    </location>
</feature>
<evidence type="ECO:0000259" key="2">
    <source>
        <dbReference type="Pfam" id="PF05699"/>
    </source>
</evidence>
<evidence type="ECO:0000313" key="5">
    <source>
        <dbReference type="Proteomes" id="UP001470230"/>
    </source>
</evidence>
<dbReference type="InterPro" id="IPR032675">
    <property type="entry name" value="LRR_dom_sf"/>
</dbReference>
<dbReference type="EMBL" id="JAPFFF010000049">
    <property type="protein sequence ID" value="KAK8839996.1"/>
    <property type="molecule type" value="Genomic_DNA"/>
</dbReference>
<keyword evidence="5" id="KW-1185">Reference proteome</keyword>
<evidence type="ECO:0000313" key="4">
    <source>
        <dbReference type="EMBL" id="KAK8839996.1"/>
    </source>
</evidence>
<dbReference type="PANTHER" id="PTHR15375">
    <property type="entry name" value="ACTIVATOR OF S-PHASE KINASE-RELATED"/>
    <property type="match status" value="1"/>
</dbReference>
<dbReference type="InterPro" id="IPR051590">
    <property type="entry name" value="Replication_Regulatory_Kinase"/>
</dbReference>
<feature type="domain" description="HAT C-terminal dimerisation" evidence="2">
    <location>
        <begin position="1100"/>
        <end position="1152"/>
    </location>
</feature>
<dbReference type="PANTHER" id="PTHR15375:SF26">
    <property type="entry name" value="PROTEIN CHIFFON"/>
    <property type="match status" value="1"/>
</dbReference>
<name>A0ABR2H1A0_9EUKA</name>
<feature type="region of interest" description="Disordered" evidence="1">
    <location>
        <begin position="912"/>
        <end position="957"/>
    </location>
</feature>
<feature type="region of interest" description="Disordered" evidence="1">
    <location>
        <begin position="582"/>
        <end position="604"/>
    </location>
</feature>